<dbReference type="PANTHER" id="PTHR13377">
    <property type="entry name" value="PLACENTAL PROTEIN 6"/>
    <property type="match status" value="1"/>
</dbReference>
<dbReference type="Proteomes" id="UP000193642">
    <property type="component" value="Unassembled WGS sequence"/>
</dbReference>
<keyword evidence="3 6" id="KW-1133">Transmembrane helix</keyword>
<dbReference type="Gene3D" id="1.20.1540.10">
    <property type="entry name" value="Rhomboid-like"/>
    <property type="match status" value="1"/>
</dbReference>
<feature type="transmembrane region" description="Helical" evidence="6">
    <location>
        <begin position="184"/>
        <end position="202"/>
    </location>
</feature>
<evidence type="ECO:0000256" key="6">
    <source>
        <dbReference type="SAM" id="Phobius"/>
    </source>
</evidence>
<dbReference type="STRING" id="329046.A0A1Y2CY01"/>
<feature type="transmembrane region" description="Helical" evidence="6">
    <location>
        <begin position="12"/>
        <end position="31"/>
    </location>
</feature>
<sequence>MQQIVSVGLGTRGLLAVAAALSVLSILFRATVKETLDGWNRPFEAVVGFLVSRAWTYITAGFVETNPFLLVFCLGSILLAGRYFERVWGTQELLKFALLVNTASVVLSTVTVFFEFVASQQNEDLLYKTYIGGMLGLLASFLVAFKQAVPEHALSIMGLVSVRVKNLPSIAFVVFLVLRIVRVVHVHAFMVFYGTIVSWIYIRFFKNHDGMQGDRSESFSFGSFFPSSTHRVIVPISNSTFNLLVSLKLLPKLPPSLPQSQLDSNGDPILRSYSPKPLPGSDSAEAERRRAIALKALDMRMKEGSLGVPASSITIEKGGSGQGGSRIATPARSATPSRFVGDADDGGEDE</sequence>
<dbReference type="AlphaFoldDB" id="A0A1Y2CY01"/>
<dbReference type="OrthoDB" id="73612at2759"/>
<dbReference type="SUPFAM" id="SSF144091">
    <property type="entry name" value="Rhomboid-like"/>
    <property type="match status" value="1"/>
</dbReference>
<protein>
    <submittedName>
        <fullName evidence="7">DUF1751-domain-containing protein</fullName>
    </submittedName>
</protein>
<feature type="transmembrane region" description="Helical" evidence="6">
    <location>
        <begin position="68"/>
        <end position="84"/>
    </location>
</feature>
<evidence type="ECO:0000256" key="5">
    <source>
        <dbReference type="SAM" id="MobiDB-lite"/>
    </source>
</evidence>
<organism evidence="7 8">
    <name type="scientific">Rhizoclosmatium globosum</name>
    <dbReference type="NCBI Taxonomy" id="329046"/>
    <lineage>
        <taxon>Eukaryota</taxon>
        <taxon>Fungi</taxon>
        <taxon>Fungi incertae sedis</taxon>
        <taxon>Chytridiomycota</taxon>
        <taxon>Chytridiomycota incertae sedis</taxon>
        <taxon>Chytridiomycetes</taxon>
        <taxon>Chytridiales</taxon>
        <taxon>Chytriomycetaceae</taxon>
        <taxon>Rhizoclosmatium</taxon>
    </lineage>
</organism>
<comment type="caution">
    <text evidence="7">The sequence shown here is derived from an EMBL/GenBank/DDBJ whole genome shotgun (WGS) entry which is preliminary data.</text>
</comment>
<dbReference type="SMART" id="SM01160">
    <property type="entry name" value="DUF1751"/>
    <property type="match status" value="1"/>
</dbReference>
<feature type="region of interest" description="Disordered" evidence="5">
    <location>
        <begin position="258"/>
        <end position="286"/>
    </location>
</feature>
<keyword evidence="4 6" id="KW-0472">Membrane</keyword>
<reference evidence="7 8" key="1">
    <citation type="submission" date="2016-07" db="EMBL/GenBank/DDBJ databases">
        <title>Pervasive Adenine N6-methylation of Active Genes in Fungi.</title>
        <authorList>
            <consortium name="DOE Joint Genome Institute"/>
            <person name="Mondo S.J."/>
            <person name="Dannebaum R.O."/>
            <person name="Kuo R.C."/>
            <person name="Labutti K."/>
            <person name="Haridas S."/>
            <person name="Kuo A."/>
            <person name="Salamov A."/>
            <person name="Ahrendt S.R."/>
            <person name="Lipzen A."/>
            <person name="Sullivan W."/>
            <person name="Andreopoulos W.B."/>
            <person name="Clum A."/>
            <person name="Lindquist E."/>
            <person name="Daum C."/>
            <person name="Ramamoorthy G.K."/>
            <person name="Gryganskyi A."/>
            <person name="Culley D."/>
            <person name="Magnuson J.K."/>
            <person name="James T.Y."/>
            <person name="O'Malley M.A."/>
            <person name="Stajich J.E."/>
            <person name="Spatafora J.W."/>
            <person name="Visel A."/>
            <person name="Grigoriev I.V."/>
        </authorList>
    </citation>
    <scope>NUCLEOTIDE SEQUENCE [LARGE SCALE GENOMIC DNA]</scope>
    <source>
        <strain evidence="7 8">JEL800</strain>
    </source>
</reference>
<dbReference type="Pfam" id="PF08551">
    <property type="entry name" value="DUF1751"/>
    <property type="match status" value="1"/>
</dbReference>
<evidence type="ECO:0000256" key="1">
    <source>
        <dbReference type="ARBA" id="ARBA00004141"/>
    </source>
</evidence>
<evidence type="ECO:0000256" key="3">
    <source>
        <dbReference type="ARBA" id="ARBA00022989"/>
    </source>
</evidence>
<dbReference type="PANTHER" id="PTHR13377:SF3">
    <property type="entry name" value="TRANSMEMBRANE PROTEIN 115"/>
    <property type="match status" value="1"/>
</dbReference>
<evidence type="ECO:0000256" key="2">
    <source>
        <dbReference type="ARBA" id="ARBA00022692"/>
    </source>
</evidence>
<feature type="transmembrane region" description="Helical" evidence="6">
    <location>
        <begin position="125"/>
        <end position="145"/>
    </location>
</feature>
<accession>A0A1Y2CY01</accession>
<feature type="region of interest" description="Disordered" evidence="5">
    <location>
        <begin position="307"/>
        <end position="350"/>
    </location>
</feature>
<name>A0A1Y2CY01_9FUNG</name>
<evidence type="ECO:0000313" key="7">
    <source>
        <dbReference type="EMBL" id="ORY51900.1"/>
    </source>
</evidence>
<keyword evidence="2 6" id="KW-0812">Transmembrane</keyword>
<comment type="subcellular location">
    <subcellularLocation>
        <location evidence="1">Membrane</location>
        <topology evidence="1">Multi-pass membrane protein</topology>
    </subcellularLocation>
</comment>
<dbReference type="GO" id="GO:0006890">
    <property type="term" value="P:retrograde vesicle-mediated transport, Golgi to endoplasmic reticulum"/>
    <property type="evidence" value="ECO:0007669"/>
    <property type="project" value="InterPro"/>
</dbReference>
<dbReference type="GO" id="GO:0016020">
    <property type="term" value="C:membrane"/>
    <property type="evidence" value="ECO:0007669"/>
    <property type="project" value="UniProtKB-SubCell"/>
</dbReference>
<evidence type="ECO:0000256" key="4">
    <source>
        <dbReference type="ARBA" id="ARBA00023136"/>
    </source>
</evidence>
<evidence type="ECO:0000313" key="8">
    <source>
        <dbReference type="Proteomes" id="UP000193642"/>
    </source>
</evidence>
<dbReference type="FunFam" id="1.20.1540.10:FF:000004">
    <property type="entry name" value="Transmembrane protein 115"/>
    <property type="match status" value="1"/>
</dbReference>
<dbReference type="InterPro" id="IPR013861">
    <property type="entry name" value="TMEM115/Pdh1/Rbl19"/>
</dbReference>
<gene>
    <name evidence="7" type="ORF">BCR33DRAFT_845898</name>
</gene>
<feature type="transmembrane region" description="Helical" evidence="6">
    <location>
        <begin position="157"/>
        <end position="178"/>
    </location>
</feature>
<proteinExistence type="predicted"/>
<dbReference type="EMBL" id="MCGO01000004">
    <property type="protein sequence ID" value="ORY51900.1"/>
    <property type="molecule type" value="Genomic_DNA"/>
</dbReference>
<dbReference type="GO" id="GO:0005794">
    <property type="term" value="C:Golgi apparatus"/>
    <property type="evidence" value="ECO:0007669"/>
    <property type="project" value="TreeGrafter"/>
</dbReference>
<dbReference type="InterPro" id="IPR035952">
    <property type="entry name" value="Rhomboid-like_sf"/>
</dbReference>
<feature type="transmembrane region" description="Helical" evidence="6">
    <location>
        <begin position="96"/>
        <end position="119"/>
    </location>
</feature>
<keyword evidence="8" id="KW-1185">Reference proteome</keyword>